<feature type="domain" description="HTH deoR-type" evidence="3">
    <location>
        <begin position="2"/>
        <end position="68"/>
    </location>
</feature>
<reference evidence="4 5" key="1">
    <citation type="submission" date="2016-07" db="EMBL/GenBank/DDBJ databases">
        <title>Draft genome sequence of Prauserella sp. YIM 121212, isolated from alkaline soil.</title>
        <authorList>
            <person name="Ruckert C."/>
            <person name="Albersmeier A."/>
            <person name="Jiang C.-L."/>
            <person name="Jiang Y."/>
            <person name="Kalinowski J."/>
            <person name="Schneider O."/>
            <person name="Winkler A."/>
            <person name="Zotchev S.B."/>
        </authorList>
    </citation>
    <scope>NUCLEOTIDE SEQUENCE [LARGE SCALE GENOMIC DNA]</scope>
    <source>
        <strain evidence="4 5">YIM 121212</strain>
    </source>
</reference>
<dbReference type="InterPro" id="IPR001034">
    <property type="entry name" value="DeoR_HTH"/>
</dbReference>
<dbReference type="InterPro" id="IPR036390">
    <property type="entry name" value="WH_DNA-bd_sf"/>
</dbReference>
<proteinExistence type="predicted"/>
<dbReference type="SUPFAM" id="SSF46785">
    <property type="entry name" value="Winged helix' DNA-binding domain"/>
    <property type="match status" value="1"/>
</dbReference>
<dbReference type="InterPro" id="IPR013196">
    <property type="entry name" value="HTH_11"/>
</dbReference>
<evidence type="ECO:0000256" key="2">
    <source>
        <dbReference type="ARBA" id="ARBA00023163"/>
    </source>
</evidence>
<organism evidence="4 5">
    <name type="scientific">Prauserella flavalba</name>
    <dbReference type="NCBI Taxonomy" id="1477506"/>
    <lineage>
        <taxon>Bacteria</taxon>
        <taxon>Bacillati</taxon>
        <taxon>Actinomycetota</taxon>
        <taxon>Actinomycetes</taxon>
        <taxon>Pseudonocardiales</taxon>
        <taxon>Pseudonocardiaceae</taxon>
        <taxon>Prauserella</taxon>
    </lineage>
</organism>
<name>A0A318LHK4_9PSEU</name>
<dbReference type="PROSITE" id="PS52050">
    <property type="entry name" value="WYL"/>
    <property type="match status" value="1"/>
</dbReference>
<dbReference type="PANTHER" id="PTHR34580">
    <property type="match status" value="1"/>
</dbReference>
<keyword evidence="2" id="KW-0804">Transcription</keyword>
<dbReference type="InterPro" id="IPR051534">
    <property type="entry name" value="CBASS_pafABC_assoc_protein"/>
</dbReference>
<keyword evidence="1" id="KW-0805">Transcription regulation</keyword>
<dbReference type="EMBL" id="MASU01000013">
    <property type="protein sequence ID" value="PXY24202.1"/>
    <property type="molecule type" value="Genomic_DNA"/>
</dbReference>
<dbReference type="Proteomes" id="UP000247892">
    <property type="component" value="Unassembled WGS sequence"/>
</dbReference>
<keyword evidence="5" id="KW-1185">Reference proteome</keyword>
<dbReference type="Gene3D" id="1.10.10.10">
    <property type="entry name" value="Winged helix-like DNA-binding domain superfamily/Winged helix DNA-binding domain"/>
    <property type="match status" value="1"/>
</dbReference>
<evidence type="ECO:0000313" key="5">
    <source>
        <dbReference type="Proteomes" id="UP000247892"/>
    </source>
</evidence>
<dbReference type="InterPro" id="IPR026881">
    <property type="entry name" value="WYL_dom"/>
</dbReference>
<dbReference type="Pfam" id="PF25583">
    <property type="entry name" value="WCX"/>
    <property type="match status" value="1"/>
</dbReference>
<accession>A0A318LHK4</accession>
<dbReference type="OrthoDB" id="3171994at2"/>
<dbReference type="PROSITE" id="PS51000">
    <property type="entry name" value="HTH_DEOR_2"/>
    <property type="match status" value="1"/>
</dbReference>
<dbReference type="Pfam" id="PF13280">
    <property type="entry name" value="WYL"/>
    <property type="match status" value="1"/>
</dbReference>
<evidence type="ECO:0000259" key="3">
    <source>
        <dbReference type="PROSITE" id="PS51000"/>
    </source>
</evidence>
<evidence type="ECO:0000256" key="1">
    <source>
        <dbReference type="ARBA" id="ARBA00023015"/>
    </source>
</evidence>
<dbReference type="InterPro" id="IPR036388">
    <property type="entry name" value="WH-like_DNA-bd_sf"/>
</dbReference>
<dbReference type="PANTHER" id="PTHR34580:SF1">
    <property type="entry name" value="PROTEIN PAFC"/>
    <property type="match status" value="1"/>
</dbReference>
<dbReference type="Pfam" id="PF08279">
    <property type="entry name" value="HTH_11"/>
    <property type="match status" value="1"/>
</dbReference>
<evidence type="ECO:0000313" key="4">
    <source>
        <dbReference type="EMBL" id="PXY24202.1"/>
    </source>
</evidence>
<dbReference type="PIRSF" id="PIRSF016838">
    <property type="entry name" value="PafC"/>
    <property type="match status" value="1"/>
</dbReference>
<comment type="caution">
    <text evidence="4">The sequence shown here is derived from an EMBL/GenBank/DDBJ whole genome shotgun (WGS) entry which is preliminary data.</text>
</comment>
<dbReference type="InterPro" id="IPR057727">
    <property type="entry name" value="WCX_dom"/>
</dbReference>
<dbReference type="AlphaFoldDB" id="A0A318LHK4"/>
<sequence>MTPGRFFSLLLALQSRPATTVAELAREAGVSGRTVVRDLHWLQEAGFPVVLRRGRYGGVTLLPGGALDTARLTPGEREHLALAGLDPRQRHRLGVDDVTRRALRKVVAPRRSGDLLPIGELVTSDNQPWFGREPEGVSPAELIGDLRRGVRLKLTYQRSAEPAPRSRTVDPYGLLAKAGRWYLVADERGEPRLFSLHRIGHWQPLRTPRRLRTGTTLASVAADLTAGWESAGDDVLRLRVDAGQVERAKRILGARLTLGPAEGETVRATLRVRGIEGVRQLLAFGATVTVLDPPEARARLRELALESPTTTTDACPQ</sequence>
<dbReference type="InterPro" id="IPR028349">
    <property type="entry name" value="PafC-like"/>
</dbReference>
<dbReference type="RefSeq" id="WP_110342221.1">
    <property type="nucleotide sequence ID" value="NZ_MASU01000013.1"/>
</dbReference>
<protein>
    <submittedName>
        <fullName evidence="4">Transcriptional regulator</fullName>
    </submittedName>
</protein>
<gene>
    <name evidence="4" type="ORF">BA062_28640</name>
</gene>
<dbReference type="GO" id="GO:0003700">
    <property type="term" value="F:DNA-binding transcription factor activity"/>
    <property type="evidence" value="ECO:0007669"/>
    <property type="project" value="InterPro"/>
</dbReference>